<evidence type="ECO:0000256" key="1">
    <source>
        <dbReference type="SAM" id="Phobius"/>
    </source>
</evidence>
<protein>
    <submittedName>
        <fullName evidence="2">Uncharacterized protein</fullName>
    </submittedName>
</protein>
<dbReference type="EMBL" id="KV878240">
    <property type="protein sequence ID" value="OJZ87199.1"/>
    <property type="molecule type" value="Genomic_DNA"/>
</dbReference>
<gene>
    <name evidence="2" type="ORF">ASPFODRAFT_564214</name>
</gene>
<keyword evidence="1" id="KW-1133">Transmembrane helix</keyword>
<dbReference type="AlphaFoldDB" id="A0A1M3TK60"/>
<name>A0A1M3TK60_ASPLC</name>
<dbReference type="VEuPathDB" id="FungiDB:ASPFODRAFT_564214"/>
<dbReference type="Proteomes" id="UP000184063">
    <property type="component" value="Unassembled WGS sequence"/>
</dbReference>
<reference evidence="3" key="1">
    <citation type="journal article" date="2017" name="Genome Biol.">
        <title>Comparative genomics reveals high biological diversity and specific adaptations in the industrially and medically important fungal genus Aspergillus.</title>
        <authorList>
            <person name="de Vries R.P."/>
            <person name="Riley R."/>
            <person name="Wiebenga A."/>
            <person name="Aguilar-Osorio G."/>
            <person name="Amillis S."/>
            <person name="Uchima C.A."/>
            <person name="Anderluh G."/>
            <person name="Asadollahi M."/>
            <person name="Askin M."/>
            <person name="Barry K."/>
            <person name="Battaglia E."/>
            <person name="Bayram O."/>
            <person name="Benocci T."/>
            <person name="Braus-Stromeyer S.A."/>
            <person name="Caldana C."/>
            <person name="Canovas D."/>
            <person name="Cerqueira G.C."/>
            <person name="Chen F."/>
            <person name="Chen W."/>
            <person name="Choi C."/>
            <person name="Clum A."/>
            <person name="Dos Santos R.A."/>
            <person name="Damasio A.R."/>
            <person name="Diallinas G."/>
            <person name="Emri T."/>
            <person name="Fekete E."/>
            <person name="Flipphi M."/>
            <person name="Freyberg S."/>
            <person name="Gallo A."/>
            <person name="Gournas C."/>
            <person name="Habgood R."/>
            <person name="Hainaut M."/>
            <person name="Harispe M.L."/>
            <person name="Henrissat B."/>
            <person name="Hilden K.S."/>
            <person name="Hope R."/>
            <person name="Hossain A."/>
            <person name="Karabika E."/>
            <person name="Karaffa L."/>
            <person name="Karanyi Z."/>
            <person name="Krasevec N."/>
            <person name="Kuo A."/>
            <person name="Kusch H."/>
            <person name="LaButti K."/>
            <person name="Lagendijk E.L."/>
            <person name="Lapidus A."/>
            <person name="Levasseur A."/>
            <person name="Lindquist E."/>
            <person name="Lipzen A."/>
            <person name="Logrieco A.F."/>
            <person name="MacCabe A."/>
            <person name="Maekelae M.R."/>
            <person name="Malavazi I."/>
            <person name="Melin P."/>
            <person name="Meyer V."/>
            <person name="Mielnichuk N."/>
            <person name="Miskei M."/>
            <person name="Molnar A.P."/>
            <person name="Mule G."/>
            <person name="Ngan C.Y."/>
            <person name="Orejas M."/>
            <person name="Orosz E."/>
            <person name="Ouedraogo J.P."/>
            <person name="Overkamp K.M."/>
            <person name="Park H.-S."/>
            <person name="Perrone G."/>
            <person name="Piumi F."/>
            <person name="Punt P.J."/>
            <person name="Ram A.F."/>
            <person name="Ramon A."/>
            <person name="Rauscher S."/>
            <person name="Record E."/>
            <person name="Riano-Pachon D.M."/>
            <person name="Robert V."/>
            <person name="Roehrig J."/>
            <person name="Ruller R."/>
            <person name="Salamov A."/>
            <person name="Salih N.S."/>
            <person name="Samson R.A."/>
            <person name="Sandor E."/>
            <person name="Sanguinetti M."/>
            <person name="Schuetze T."/>
            <person name="Sepcic K."/>
            <person name="Shelest E."/>
            <person name="Sherlock G."/>
            <person name="Sophianopoulou V."/>
            <person name="Squina F.M."/>
            <person name="Sun H."/>
            <person name="Susca A."/>
            <person name="Todd R.B."/>
            <person name="Tsang A."/>
            <person name="Unkles S.E."/>
            <person name="van de Wiele N."/>
            <person name="van Rossen-Uffink D."/>
            <person name="Oliveira J.V."/>
            <person name="Vesth T.C."/>
            <person name="Visser J."/>
            <person name="Yu J.-H."/>
            <person name="Zhou M."/>
            <person name="Andersen M.R."/>
            <person name="Archer D.B."/>
            <person name="Baker S.E."/>
            <person name="Benoit I."/>
            <person name="Brakhage A.A."/>
            <person name="Braus G.H."/>
            <person name="Fischer R."/>
            <person name="Frisvad J.C."/>
            <person name="Goldman G.H."/>
            <person name="Houbraken J."/>
            <person name="Oakley B."/>
            <person name="Pocsi I."/>
            <person name="Scazzocchio C."/>
            <person name="Seiboth B."/>
            <person name="vanKuyk P.A."/>
            <person name="Wortman J."/>
            <person name="Dyer P.S."/>
            <person name="Grigoriev I.V."/>
        </authorList>
    </citation>
    <scope>NUCLEOTIDE SEQUENCE [LARGE SCALE GENOMIC DNA]</scope>
    <source>
        <strain evidence="3">CBS 106.47</strain>
    </source>
</reference>
<feature type="transmembrane region" description="Helical" evidence="1">
    <location>
        <begin position="31"/>
        <end position="52"/>
    </location>
</feature>
<keyword evidence="1" id="KW-0812">Transmembrane</keyword>
<organism evidence="2 3">
    <name type="scientific">Aspergillus luchuensis (strain CBS 106.47)</name>
    <dbReference type="NCBI Taxonomy" id="1137211"/>
    <lineage>
        <taxon>Eukaryota</taxon>
        <taxon>Fungi</taxon>
        <taxon>Dikarya</taxon>
        <taxon>Ascomycota</taxon>
        <taxon>Pezizomycotina</taxon>
        <taxon>Eurotiomycetes</taxon>
        <taxon>Eurotiomycetidae</taxon>
        <taxon>Eurotiales</taxon>
        <taxon>Aspergillaceae</taxon>
        <taxon>Aspergillus</taxon>
        <taxon>Aspergillus subgen. Circumdati</taxon>
    </lineage>
</organism>
<keyword evidence="1" id="KW-0472">Membrane</keyword>
<evidence type="ECO:0000313" key="2">
    <source>
        <dbReference type="EMBL" id="OJZ87199.1"/>
    </source>
</evidence>
<evidence type="ECO:0000313" key="3">
    <source>
        <dbReference type="Proteomes" id="UP000184063"/>
    </source>
</evidence>
<sequence>MRLSQAWRLNIRLSAVVPWMLRLRTDGNYQIRAMLTTHTIDVVVVIVVVSFISEPETKGP</sequence>
<accession>A0A1M3TK60</accession>
<proteinExistence type="predicted"/>